<evidence type="ECO:0000313" key="2">
    <source>
        <dbReference type="Proteomes" id="UP000479241"/>
    </source>
</evidence>
<protein>
    <submittedName>
        <fullName evidence="1">Uncharacterized protein</fullName>
    </submittedName>
</protein>
<dbReference type="RefSeq" id="WP_163204508.1">
    <property type="nucleotide sequence ID" value="NZ_JAAGWG010000011.1"/>
</dbReference>
<dbReference type="EMBL" id="JAAGWG010000011">
    <property type="protein sequence ID" value="NEK85963.1"/>
    <property type="molecule type" value="Genomic_DNA"/>
</dbReference>
<gene>
    <name evidence="1" type="ORF">GCU60_09335</name>
</gene>
<organism evidence="1 2">
    <name type="scientific">Blastococcus saxobsidens</name>
    <dbReference type="NCBI Taxonomy" id="138336"/>
    <lineage>
        <taxon>Bacteria</taxon>
        <taxon>Bacillati</taxon>
        <taxon>Actinomycetota</taxon>
        <taxon>Actinomycetes</taxon>
        <taxon>Geodermatophilales</taxon>
        <taxon>Geodermatophilaceae</taxon>
        <taxon>Blastococcus</taxon>
    </lineage>
</organism>
<name>A0A6L9W1U3_9ACTN</name>
<accession>A0A6L9W1U3</accession>
<reference evidence="1 2" key="1">
    <citation type="submission" date="2019-12" db="EMBL/GenBank/DDBJ databases">
        <title>the WGS of Blastococcus saxobsidens 67B17.</title>
        <authorList>
            <person name="Jiang Z."/>
        </authorList>
    </citation>
    <scope>NUCLEOTIDE SEQUENCE [LARGE SCALE GENOMIC DNA]</scope>
    <source>
        <strain evidence="1 2">67B17</strain>
    </source>
</reference>
<dbReference type="AlphaFoldDB" id="A0A6L9W1U3"/>
<dbReference type="Proteomes" id="UP000479241">
    <property type="component" value="Unassembled WGS sequence"/>
</dbReference>
<sequence>MNPALFVTEGVSTDLIAGGEPRLRRHRGSDGSWFTRAAQFVRRLRPASVRVPVLSR</sequence>
<comment type="caution">
    <text evidence="1">The sequence shown here is derived from an EMBL/GenBank/DDBJ whole genome shotgun (WGS) entry which is preliminary data.</text>
</comment>
<evidence type="ECO:0000313" key="1">
    <source>
        <dbReference type="EMBL" id="NEK85963.1"/>
    </source>
</evidence>
<proteinExistence type="predicted"/>